<accession>A0ACB8S170</accession>
<evidence type="ECO:0000313" key="1">
    <source>
        <dbReference type="EMBL" id="KAI0049821.1"/>
    </source>
</evidence>
<dbReference type="Proteomes" id="UP000814033">
    <property type="component" value="Unassembled WGS sequence"/>
</dbReference>
<protein>
    <submittedName>
        <fullName evidence="1">FMN-linked oxidoreductase</fullName>
    </submittedName>
</protein>
<comment type="caution">
    <text evidence="1">The sequence shown here is derived from an EMBL/GenBank/DDBJ whole genome shotgun (WGS) entry which is preliminary data.</text>
</comment>
<sequence>MSSSTSKLFQPFKIGSIAELQHRVVMAPLTRNRGDSEHVHIARGVEHYAARSRVPGTLVVGEATHIAHRATGYTLHAPGIYTDAQIAGWKKITDAVHANGSYIVLQLWALGRAATPEVLAHEDASFPYVSSGDVPVPGASRAPRPLTHAEIKEYAQLYAQAAANGVQRAGFDGVEIHGANGYLIDQFLKSYTNNRTDEYGGSPEGNARFALEVVEAVVQAVGADKVGLRLSPWQSLYEPVMLDPKPTFSYLVRELAARVPDLAYLHVIEPRVQGSYDADAHDELIAFGRYFTSNPDLVERLRDDLPLTPYERSHFYTEDTAVGYNDWPRYGEDKPVPAPNTGVYVNP</sequence>
<keyword evidence="2" id="KW-1185">Reference proteome</keyword>
<dbReference type="EMBL" id="MU275868">
    <property type="protein sequence ID" value="KAI0049821.1"/>
    <property type="molecule type" value="Genomic_DNA"/>
</dbReference>
<proteinExistence type="predicted"/>
<organism evidence="1 2">
    <name type="scientific">Auriscalpium vulgare</name>
    <dbReference type="NCBI Taxonomy" id="40419"/>
    <lineage>
        <taxon>Eukaryota</taxon>
        <taxon>Fungi</taxon>
        <taxon>Dikarya</taxon>
        <taxon>Basidiomycota</taxon>
        <taxon>Agaricomycotina</taxon>
        <taxon>Agaricomycetes</taxon>
        <taxon>Russulales</taxon>
        <taxon>Auriscalpiaceae</taxon>
        <taxon>Auriscalpium</taxon>
    </lineage>
</organism>
<reference evidence="1" key="1">
    <citation type="submission" date="2021-02" db="EMBL/GenBank/DDBJ databases">
        <authorList>
            <consortium name="DOE Joint Genome Institute"/>
            <person name="Ahrendt S."/>
            <person name="Looney B.P."/>
            <person name="Miyauchi S."/>
            <person name="Morin E."/>
            <person name="Drula E."/>
            <person name="Courty P.E."/>
            <person name="Chicoki N."/>
            <person name="Fauchery L."/>
            <person name="Kohler A."/>
            <person name="Kuo A."/>
            <person name="Labutti K."/>
            <person name="Pangilinan J."/>
            <person name="Lipzen A."/>
            <person name="Riley R."/>
            <person name="Andreopoulos W."/>
            <person name="He G."/>
            <person name="Johnson J."/>
            <person name="Barry K.W."/>
            <person name="Grigoriev I.V."/>
            <person name="Nagy L."/>
            <person name="Hibbett D."/>
            <person name="Henrissat B."/>
            <person name="Matheny P.B."/>
            <person name="Labbe J."/>
            <person name="Martin F."/>
        </authorList>
    </citation>
    <scope>NUCLEOTIDE SEQUENCE</scope>
    <source>
        <strain evidence="1">FP105234-sp</strain>
    </source>
</reference>
<reference evidence="1" key="2">
    <citation type="journal article" date="2022" name="New Phytol.">
        <title>Evolutionary transition to the ectomycorrhizal habit in the genomes of a hyperdiverse lineage of mushroom-forming fungi.</title>
        <authorList>
            <person name="Looney B."/>
            <person name="Miyauchi S."/>
            <person name="Morin E."/>
            <person name="Drula E."/>
            <person name="Courty P.E."/>
            <person name="Kohler A."/>
            <person name="Kuo A."/>
            <person name="LaButti K."/>
            <person name="Pangilinan J."/>
            <person name="Lipzen A."/>
            <person name="Riley R."/>
            <person name="Andreopoulos W."/>
            <person name="He G."/>
            <person name="Johnson J."/>
            <person name="Nolan M."/>
            <person name="Tritt A."/>
            <person name="Barry K.W."/>
            <person name="Grigoriev I.V."/>
            <person name="Nagy L.G."/>
            <person name="Hibbett D."/>
            <person name="Henrissat B."/>
            <person name="Matheny P.B."/>
            <person name="Labbe J."/>
            <person name="Martin F.M."/>
        </authorList>
    </citation>
    <scope>NUCLEOTIDE SEQUENCE</scope>
    <source>
        <strain evidence="1">FP105234-sp</strain>
    </source>
</reference>
<gene>
    <name evidence="1" type="ORF">FA95DRAFT_1603985</name>
</gene>
<name>A0ACB8S170_9AGAM</name>
<evidence type="ECO:0000313" key="2">
    <source>
        <dbReference type="Proteomes" id="UP000814033"/>
    </source>
</evidence>